<gene>
    <name evidence="6 8" type="primary">rplM</name>
    <name evidence="9" type="ORF">SAMN02745216_02126</name>
</gene>
<reference evidence="10" key="1">
    <citation type="submission" date="2016-11" db="EMBL/GenBank/DDBJ databases">
        <authorList>
            <person name="Varghese N."/>
            <person name="Submissions S."/>
        </authorList>
    </citation>
    <scope>NUCLEOTIDE SEQUENCE [LARGE SCALE GENOMIC DNA]</scope>
    <source>
        <strain evidence="10">DSM 16219</strain>
    </source>
</reference>
<evidence type="ECO:0000256" key="5">
    <source>
        <dbReference type="ARBA" id="ARBA00035201"/>
    </source>
</evidence>
<evidence type="ECO:0000256" key="2">
    <source>
        <dbReference type="ARBA" id="ARBA00011838"/>
    </source>
</evidence>
<dbReference type="PROSITE" id="PS00783">
    <property type="entry name" value="RIBOSOMAL_L13"/>
    <property type="match status" value="1"/>
</dbReference>
<dbReference type="OrthoDB" id="9801330at2"/>
<comment type="function">
    <text evidence="6 8">This protein is one of the early assembly proteins of the 50S ribosomal subunit, although it is not seen to bind rRNA by itself. It is important during the early stages of 50S assembly.</text>
</comment>
<dbReference type="FunFam" id="3.90.1180.10:FF:000001">
    <property type="entry name" value="50S ribosomal protein L13"/>
    <property type="match status" value="1"/>
</dbReference>
<dbReference type="InterPro" id="IPR005823">
    <property type="entry name" value="Ribosomal_uL13_bac-type"/>
</dbReference>
<dbReference type="GO" id="GO:0022625">
    <property type="term" value="C:cytosolic large ribosomal subunit"/>
    <property type="evidence" value="ECO:0007669"/>
    <property type="project" value="TreeGrafter"/>
</dbReference>
<proteinExistence type="inferred from homology"/>
<accession>A0A1M6LG63</accession>
<dbReference type="PANTHER" id="PTHR11545:SF2">
    <property type="entry name" value="LARGE RIBOSOMAL SUBUNIT PROTEIN UL13M"/>
    <property type="match status" value="1"/>
</dbReference>
<dbReference type="GO" id="GO:0003729">
    <property type="term" value="F:mRNA binding"/>
    <property type="evidence" value="ECO:0007669"/>
    <property type="project" value="TreeGrafter"/>
</dbReference>
<evidence type="ECO:0000256" key="7">
    <source>
        <dbReference type="RuleBase" id="RU003877"/>
    </source>
</evidence>
<dbReference type="Pfam" id="PF00572">
    <property type="entry name" value="Ribosomal_L13"/>
    <property type="match status" value="1"/>
</dbReference>
<evidence type="ECO:0000256" key="6">
    <source>
        <dbReference type="HAMAP-Rule" id="MF_01366"/>
    </source>
</evidence>
<organism evidence="9 10">
    <name type="scientific">Desulfatibacillum alkenivorans DSM 16219</name>
    <dbReference type="NCBI Taxonomy" id="1121393"/>
    <lineage>
        <taxon>Bacteria</taxon>
        <taxon>Pseudomonadati</taxon>
        <taxon>Thermodesulfobacteriota</taxon>
        <taxon>Desulfobacteria</taxon>
        <taxon>Desulfobacterales</taxon>
        <taxon>Desulfatibacillaceae</taxon>
        <taxon>Desulfatibacillum</taxon>
    </lineage>
</organism>
<dbReference type="STRING" id="1121393.SAMN02745216_02126"/>
<dbReference type="PIRSF" id="PIRSF002181">
    <property type="entry name" value="Ribosomal_L13"/>
    <property type="match status" value="1"/>
</dbReference>
<dbReference type="HAMAP" id="MF_01366">
    <property type="entry name" value="Ribosomal_uL13"/>
    <property type="match status" value="1"/>
</dbReference>
<keyword evidence="3 6" id="KW-0689">Ribosomal protein</keyword>
<evidence type="ECO:0000313" key="10">
    <source>
        <dbReference type="Proteomes" id="UP000183994"/>
    </source>
</evidence>
<evidence type="ECO:0000313" key="9">
    <source>
        <dbReference type="EMBL" id="SHJ70177.1"/>
    </source>
</evidence>
<evidence type="ECO:0000256" key="8">
    <source>
        <dbReference type="RuleBase" id="RU003878"/>
    </source>
</evidence>
<evidence type="ECO:0000256" key="4">
    <source>
        <dbReference type="ARBA" id="ARBA00023274"/>
    </source>
</evidence>
<dbReference type="NCBIfam" id="TIGR01066">
    <property type="entry name" value="rplM_bact"/>
    <property type="match status" value="1"/>
</dbReference>
<dbReference type="PANTHER" id="PTHR11545">
    <property type="entry name" value="RIBOSOMAL PROTEIN L13"/>
    <property type="match status" value="1"/>
</dbReference>
<dbReference type="InterPro" id="IPR036899">
    <property type="entry name" value="Ribosomal_uL13_sf"/>
</dbReference>
<dbReference type="GO" id="GO:0006412">
    <property type="term" value="P:translation"/>
    <property type="evidence" value="ECO:0007669"/>
    <property type="project" value="UniProtKB-UniRule"/>
</dbReference>
<comment type="similarity">
    <text evidence="1 6 7">Belongs to the universal ribosomal protein uL13 family.</text>
</comment>
<dbReference type="InterPro" id="IPR023563">
    <property type="entry name" value="Ribosomal_uL13_CS"/>
</dbReference>
<keyword evidence="10" id="KW-1185">Reference proteome</keyword>
<dbReference type="GO" id="GO:0003735">
    <property type="term" value="F:structural constituent of ribosome"/>
    <property type="evidence" value="ECO:0007669"/>
    <property type="project" value="InterPro"/>
</dbReference>
<name>A0A1M6LG63_9BACT</name>
<dbReference type="CDD" id="cd00392">
    <property type="entry name" value="Ribosomal_L13"/>
    <property type="match status" value="1"/>
</dbReference>
<evidence type="ECO:0000256" key="1">
    <source>
        <dbReference type="ARBA" id="ARBA00006227"/>
    </source>
</evidence>
<dbReference type="AlphaFoldDB" id="A0A1M6LG63"/>
<sequence>MTVKKYTYSAKASDNKGKWYIVDAEDQVLGRLASQIAARIRGKHNPMYTPHTDTGDCIVVVNADKIRLTGRKLSQKMYYRHSGYIGGLKEISAAKLLEKRPEDLIRFAVKGMLPKNRLGRQLNKKLRVYAGPDHPHEAQQPEPLTFA</sequence>
<dbReference type="InterPro" id="IPR005822">
    <property type="entry name" value="Ribosomal_uL13"/>
</dbReference>
<keyword evidence="4 6" id="KW-0687">Ribonucleoprotein</keyword>
<comment type="subunit">
    <text evidence="2 6">Part of the 50S ribosomal subunit.</text>
</comment>
<evidence type="ECO:0000256" key="3">
    <source>
        <dbReference type="ARBA" id="ARBA00022980"/>
    </source>
</evidence>
<dbReference type="Proteomes" id="UP000183994">
    <property type="component" value="Unassembled WGS sequence"/>
</dbReference>
<dbReference type="EMBL" id="FQZU01000010">
    <property type="protein sequence ID" value="SHJ70177.1"/>
    <property type="molecule type" value="Genomic_DNA"/>
</dbReference>
<protein>
    <recommendedName>
        <fullName evidence="5 6">Large ribosomal subunit protein uL13</fullName>
    </recommendedName>
</protein>
<dbReference type="SUPFAM" id="SSF52161">
    <property type="entry name" value="Ribosomal protein L13"/>
    <property type="match status" value="1"/>
</dbReference>
<dbReference type="Gene3D" id="3.90.1180.10">
    <property type="entry name" value="Ribosomal protein L13"/>
    <property type="match status" value="1"/>
</dbReference>
<dbReference type="GO" id="GO:0017148">
    <property type="term" value="P:negative regulation of translation"/>
    <property type="evidence" value="ECO:0007669"/>
    <property type="project" value="TreeGrafter"/>
</dbReference>